<reference evidence="4" key="1">
    <citation type="journal article" date="2019" name="Int. J. Syst. Evol. Microbiol.">
        <title>The Global Catalogue of Microorganisms (GCM) 10K type strain sequencing project: providing services to taxonomists for standard genome sequencing and annotation.</title>
        <authorList>
            <consortium name="The Broad Institute Genomics Platform"/>
            <consortium name="The Broad Institute Genome Sequencing Center for Infectious Disease"/>
            <person name="Wu L."/>
            <person name="Ma J."/>
        </authorList>
    </citation>
    <scope>NUCLEOTIDE SEQUENCE [LARGE SCALE GENOMIC DNA]</scope>
    <source>
        <strain evidence="4">CGMCC 4.7645</strain>
    </source>
</reference>
<dbReference type="RefSeq" id="WP_378269026.1">
    <property type="nucleotide sequence ID" value="NZ_JBHUKR010000020.1"/>
</dbReference>
<proteinExistence type="predicted"/>
<dbReference type="Pfam" id="PF01833">
    <property type="entry name" value="TIG"/>
    <property type="match status" value="1"/>
</dbReference>
<dbReference type="Proteomes" id="UP001597417">
    <property type="component" value="Unassembled WGS sequence"/>
</dbReference>
<accession>A0ABW5G1A0</accession>
<dbReference type="InterPro" id="IPR014756">
    <property type="entry name" value="Ig_E-set"/>
</dbReference>
<dbReference type="InterPro" id="IPR002909">
    <property type="entry name" value="IPT_dom"/>
</dbReference>
<feature type="domain" description="IPT/TIG" evidence="2">
    <location>
        <begin position="38"/>
        <end position="93"/>
    </location>
</feature>
<dbReference type="SUPFAM" id="SSF81296">
    <property type="entry name" value="E set domains"/>
    <property type="match status" value="1"/>
</dbReference>
<name>A0ABW5G1A0_9PSEU</name>
<comment type="caution">
    <text evidence="3">The sequence shown here is derived from an EMBL/GenBank/DDBJ whole genome shotgun (WGS) entry which is preliminary data.</text>
</comment>
<evidence type="ECO:0000259" key="2">
    <source>
        <dbReference type="Pfam" id="PF01833"/>
    </source>
</evidence>
<protein>
    <submittedName>
        <fullName evidence="3">IPT/TIG domain-containing protein</fullName>
    </submittedName>
</protein>
<dbReference type="CDD" id="cd00102">
    <property type="entry name" value="IPT"/>
    <property type="match status" value="1"/>
</dbReference>
<dbReference type="Gene3D" id="2.60.40.10">
    <property type="entry name" value="Immunoglobulins"/>
    <property type="match status" value="1"/>
</dbReference>
<dbReference type="InterPro" id="IPR013783">
    <property type="entry name" value="Ig-like_fold"/>
</dbReference>
<evidence type="ECO:0000313" key="4">
    <source>
        <dbReference type="Proteomes" id="UP001597417"/>
    </source>
</evidence>
<evidence type="ECO:0000256" key="1">
    <source>
        <dbReference type="SAM" id="MobiDB-lite"/>
    </source>
</evidence>
<dbReference type="EMBL" id="JBHUKR010000020">
    <property type="protein sequence ID" value="MFD2420793.1"/>
    <property type="molecule type" value="Genomic_DNA"/>
</dbReference>
<gene>
    <name evidence="3" type="ORF">ACFSXZ_31135</name>
</gene>
<keyword evidence="4" id="KW-1185">Reference proteome</keyword>
<sequence length="126" mass="12676">MAIPTIASVNPSSGTTVGGNSVIIKGTLGSYTYATGISVSPNSGTAAGGNTVTIIGTNLLNASKVRFGLRTGAIQGTPTSTSVSVKAPAGDRDRHLCQRVTPQAGRSPSPTRRRATSWGGQPAAPR</sequence>
<feature type="compositionally biased region" description="Polar residues" evidence="1">
    <location>
        <begin position="74"/>
        <end position="84"/>
    </location>
</feature>
<organism evidence="3 4">
    <name type="scientific">Amycolatopsis pigmentata</name>
    <dbReference type="NCBI Taxonomy" id="450801"/>
    <lineage>
        <taxon>Bacteria</taxon>
        <taxon>Bacillati</taxon>
        <taxon>Actinomycetota</taxon>
        <taxon>Actinomycetes</taxon>
        <taxon>Pseudonocardiales</taxon>
        <taxon>Pseudonocardiaceae</taxon>
        <taxon>Amycolatopsis</taxon>
    </lineage>
</organism>
<feature type="region of interest" description="Disordered" evidence="1">
    <location>
        <begin position="73"/>
        <end position="126"/>
    </location>
</feature>
<evidence type="ECO:0000313" key="3">
    <source>
        <dbReference type="EMBL" id="MFD2420793.1"/>
    </source>
</evidence>